<organism evidence="2 3">
    <name type="scientific">Actinoplanes palleronii</name>
    <dbReference type="NCBI Taxonomy" id="113570"/>
    <lineage>
        <taxon>Bacteria</taxon>
        <taxon>Bacillati</taxon>
        <taxon>Actinomycetota</taxon>
        <taxon>Actinomycetes</taxon>
        <taxon>Micromonosporales</taxon>
        <taxon>Micromonosporaceae</taxon>
        <taxon>Actinoplanes</taxon>
    </lineage>
</organism>
<dbReference type="Proteomes" id="UP000624709">
    <property type="component" value="Unassembled WGS sequence"/>
</dbReference>
<feature type="region of interest" description="Disordered" evidence="1">
    <location>
        <begin position="1"/>
        <end position="65"/>
    </location>
</feature>
<protein>
    <submittedName>
        <fullName evidence="2">Uncharacterized protein</fullName>
    </submittedName>
</protein>
<evidence type="ECO:0000256" key="1">
    <source>
        <dbReference type="SAM" id="MobiDB-lite"/>
    </source>
</evidence>
<name>A0ABQ4BUM3_9ACTN</name>
<dbReference type="EMBL" id="BOMS01000192">
    <property type="protein sequence ID" value="GIE73870.1"/>
    <property type="molecule type" value="Genomic_DNA"/>
</dbReference>
<keyword evidence="3" id="KW-1185">Reference proteome</keyword>
<comment type="caution">
    <text evidence="2">The sequence shown here is derived from an EMBL/GenBank/DDBJ whole genome shotgun (WGS) entry which is preliminary data.</text>
</comment>
<sequence>MPKKSASGGGAAGEVTGSSAKATTFEARDGDQPRDDQEHTDERQHPTPRPGTCRVDPPVVTNPVP</sequence>
<evidence type="ECO:0000313" key="3">
    <source>
        <dbReference type="Proteomes" id="UP000624709"/>
    </source>
</evidence>
<reference evidence="2 3" key="1">
    <citation type="submission" date="2021-01" db="EMBL/GenBank/DDBJ databases">
        <title>Whole genome shotgun sequence of Actinoplanes palleronii NBRC 14916.</title>
        <authorList>
            <person name="Komaki H."/>
            <person name="Tamura T."/>
        </authorList>
    </citation>
    <scope>NUCLEOTIDE SEQUENCE [LARGE SCALE GENOMIC DNA]</scope>
    <source>
        <strain evidence="2 3">NBRC 14916</strain>
    </source>
</reference>
<evidence type="ECO:0000313" key="2">
    <source>
        <dbReference type="EMBL" id="GIE73870.1"/>
    </source>
</evidence>
<feature type="compositionally biased region" description="Basic and acidic residues" evidence="1">
    <location>
        <begin position="26"/>
        <end position="45"/>
    </location>
</feature>
<proteinExistence type="predicted"/>
<accession>A0ABQ4BUM3</accession>
<gene>
    <name evidence="2" type="ORF">Apa02nite_099780</name>
</gene>